<name>A0A2K3QFU7_9HYPO</name>
<dbReference type="EMBL" id="NRSZ01000558">
    <property type="protein sequence ID" value="PNY26399.1"/>
    <property type="molecule type" value="Genomic_DNA"/>
</dbReference>
<accession>A0A2K3QFU7</accession>
<reference evidence="2 3" key="1">
    <citation type="submission" date="2017-08" db="EMBL/GenBank/DDBJ databases">
        <title>Harnessing the power of phylogenomics to disentangle the directionality and signatures of interkingdom host jumping in the parasitic fungal genus Tolypocladium.</title>
        <authorList>
            <person name="Quandt C.A."/>
            <person name="Patterson W."/>
            <person name="Spatafora J.W."/>
        </authorList>
    </citation>
    <scope>NUCLEOTIDE SEQUENCE [LARGE SCALE GENOMIC DNA]</scope>
    <source>
        <strain evidence="2 3">CBS 113982</strain>
    </source>
</reference>
<dbReference type="AlphaFoldDB" id="A0A2K3QFU7"/>
<feature type="region of interest" description="Disordered" evidence="1">
    <location>
        <begin position="227"/>
        <end position="266"/>
    </location>
</feature>
<keyword evidence="3" id="KW-1185">Reference proteome</keyword>
<feature type="non-terminal residue" evidence="2">
    <location>
        <position position="1"/>
    </location>
</feature>
<gene>
    <name evidence="2" type="ORF">TCAP_03672</name>
</gene>
<feature type="region of interest" description="Disordered" evidence="1">
    <location>
        <begin position="96"/>
        <end position="208"/>
    </location>
</feature>
<protein>
    <submittedName>
        <fullName evidence="2">Uncharacterized protein</fullName>
    </submittedName>
</protein>
<organism evidence="2 3">
    <name type="scientific">Tolypocladium capitatum</name>
    <dbReference type="NCBI Taxonomy" id="45235"/>
    <lineage>
        <taxon>Eukaryota</taxon>
        <taxon>Fungi</taxon>
        <taxon>Dikarya</taxon>
        <taxon>Ascomycota</taxon>
        <taxon>Pezizomycotina</taxon>
        <taxon>Sordariomycetes</taxon>
        <taxon>Hypocreomycetidae</taxon>
        <taxon>Hypocreales</taxon>
        <taxon>Ophiocordycipitaceae</taxon>
        <taxon>Tolypocladium</taxon>
    </lineage>
</organism>
<dbReference type="Proteomes" id="UP000236621">
    <property type="component" value="Unassembled WGS sequence"/>
</dbReference>
<feature type="compositionally biased region" description="Basic and acidic residues" evidence="1">
    <location>
        <begin position="100"/>
        <end position="118"/>
    </location>
</feature>
<evidence type="ECO:0000256" key="1">
    <source>
        <dbReference type="SAM" id="MobiDB-lite"/>
    </source>
</evidence>
<evidence type="ECO:0000313" key="2">
    <source>
        <dbReference type="EMBL" id="PNY26399.1"/>
    </source>
</evidence>
<feature type="region of interest" description="Disordered" evidence="1">
    <location>
        <begin position="46"/>
        <end position="76"/>
    </location>
</feature>
<feature type="compositionally biased region" description="Basic residues" evidence="1">
    <location>
        <begin position="189"/>
        <end position="202"/>
    </location>
</feature>
<feature type="region of interest" description="Disordered" evidence="1">
    <location>
        <begin position="322"/>
        <end position="343"/>
    </location>
</feature>
<sequence>VSLPRLGHDAPTRLACWSCSTSNQPPNHAGEKGSRLPLQAPNTTVCGLSRPRQPGSSLTSHVPPSESRRRGSPATCASRQLHCCAGSPLRHRRSFARGRAGGEDHVRGAQIGRGEERRARVRARRRQQEDGPAALRGPVPGQDDSPPGANGYPRRRGRAAHRRLGKQLPRHLGPARVRGTVQGADAAHQRKGHRGQARRRHLPARDQVQEEAQRGVWAHGMGYDPQGRTRRGQHHRDAGIRPDCGWPLRLPGTRRKPLLQPRPAPLGRRGLQVQRAHALLQGPGHRLRAVGSALCPLVQEDADGGGLGRARHDEEEAHLLVPQGRGGRGVPVQAGAISGTTDA</sequence>
<proteinExistence type="predicted"/>
<feature type="compositionally biased region" description="Basic residues" evidence="1">
    <location>
        <begin position="153"/>
        <end position="169"/>
    </location>
</feature>
<comment type="caution">
    <text evidence="2">The sequence shown here is derived from an EMBL/GenBank/DDBJ whole genome shotgun (WGS) entry which is preliminary data.</text>
</comment>
<evidence type="ECO:0000313" key="3">
    <source>
        <dbReference type="Proteomes" id="UP000236621"/>
    </source>
</evidence>